<reference evidence="2 3" key="1">
    <citation type="submission" date="2015-10" db="EMBL/GenBank/DDBJ databases">
        <title>Full genome of DAOMC 229536 Phialocephala scopiformis, a fungal endophyte of spruce producing the potent anti-insectan compound rugulosin.</title>
        <authorList>
            <consortium name="DOE Joint Genome Institute"/>
            <person name="Walker A.K."/>
            <person name="Frasz S.L."/>
            <person name="Seifert K.A."/>
            <person name="Miller J.D."/>
            <person name="Mondo S.J."/>
            <person name="Labutti K."/>
            <person name="Lipzen A."/>
            <person name="Dockter R."/>
            <person name="Kennedy M."/>
            <person name="Grigoriev I.V."/>
            <person name="Spatafora J.W."/>
        </authorList>
    </citation>
    <scope>NUCLEOTIDE SEQUENCE [LARGE SCALE GENOMIC DNA]</scope>
    <source>
        <strain evidence="2 3">CBS 120377</strain>
    </source>
</reference>
<dbReference type="GeneID" id="28816000"/>
<dbReference type="EMBL" id="KQ947429">
    <property type="protein sequence ID" value="KUJ10432.1"/>
    <property type="molecule type" value="Genomic_DNA"/>
</dbReference>
<dbReference type="Proteomes" id="UP000070700">
    <property type="component" value="Unassembled WGS sequence"/>
</dbReference>
<dbReference type="KEGG" id="psco:LY89DRAFT_261223"/>
<evidence type="ECO:0000256" key="1">
    <source>
        <dbReference type="SAM" id="MobiDB-lite"/>
    </source>
</evidence>
<sequence length="181" mass="19806">MKSDQVASHITSQDQRKPRSGGNLACTMPPEFDLNLLPSPLSPVPTLQHHLPPSPLPHLLYLASNDNLTTTATSQISTTTHSKAQQKSLSPSFNFYLHPSTSTKENPIELLKQISSLHTLQPSMPSMPSIHSLAQFSSNRYLPAQSISVSQSLSIRLFPVIDCPIPESQSQSQAQVPKQYG</sequence>
<name>A0A132BDC5_MOLSC</name>
<feature type="region of interest" description="Disordered" evidence="1">
    <location>
        <begin position="1"/>
        <end position="27"/>
    </location>
</feature>
<gene>
    <name evidence="2" type="ORF">LY89DRAFT_261223</name>
</gene>
<evidence type="ECO:0000313" key="3">
    <source>
        <dbReference type="Proteomes" id="UP000070700"/>
    </source>
</evidence>
<organism evidence="2 3">
    <name type="scientific">Mollisia scopiformis</name>
    <name type="common">Conifer needle endophyte fungus</name>
    <name type="synonym">Phialocephala scopiformis</name>
    <dbReference type="NCBI Taxonomy" id="149040"/>
    <lineage>
        <taxon>Eukaryota</taxon>
        <taxon>Fungi</taxon>
        <taxon>Dikarya</taxon>
        <taxon>Ascomycota</taxon>
        <taxon>Pezizomycotina</taxon>
        <taxon>Leotiomycetes</taxon>
        <taxon>Helotiales</taxon>
        <taxon>Mollisiaceae</taxon>
        <taxon>Mollisia</taxon>
    </lineage>
</organism>
<dbReference type="InParanoid" id="A0A132BDC5"/>
<evidence type="ECO:0000313" key="2">
    <source>
        <dbReference type="EMBL" id="KUJ10432.1"/>
    </source>
</evidence>
<dbReference type="AlphaFoldDB" id="A0A132BDC5"/>
<accession>A0A132BDC5</accession>
<keyword evidence="3" id="KW-1185">Reference proteome</keyword>
<protein>
    <submittedName>
        <fullName evidence="2">Uncharacterized protein</fullName>
    </submittedName>
</protein>
<proteinExistence type="predicted"/>
<dbReference type="RefSeq" id="XP_018064787.1">
    <property type="nucleotide sequence ID" value="XM_018206274.1"/>
</dbReference>
<feature type="compositionally biased region" description="Polar residues" evidence="1">
    <location>
        <begin position="1"/>
        <end position="13"/>
    </location>
</feature>